<evidence type="ECO:0000313" key="2">
    <source>
        <dbReference type="Proteomes" id="UP000013167"/>
    </source>
</evidence>
<evidence type="ECO:0000313" key="1">
    <source>
        <dbReference type="EMBL" id="CCH69031.1"/>
    </source>
</evidence>
<organism evidence="1 2">
    <name type="scientific">Phycicoccus elongatus Lp2</name>
    <dbReference type="NCBI Taxonomy" id="1193181"/>
    <lineage>
        <taxon>Bacteria</taxon>
        <taxon>Bacillati</taxon>
        <taxon>Actinomycetota</taxon>
        <taxon>Actinomycetes</taxon>
        <taxon>Micrococcales</taxon>
        <taxon>Intrasporangiaceae</taxon>
        <taxon>Phycicoccus</taxon>
    </lineage>
</organism>
<sequence>MSVPCRGLDAMTAITGFSGEALHALAVDGKLKRPGFDAASL</sequence>
<dbReference type="STRING" id="1193181.BN10_130045"/>
<dbReference type="AlphaFoldDB" id="N0DZY4"/>
<proteinExistence type="predicted"/>
<dbReference type="HOGENOM" id="CLU_3277898_0_0_11"/>
<reference evidence="1 2" key="1">
    <citation type="journal article" date="2013" name="ISME J.">
        <title>A metabolic model for members of the genus Tetrasphaera involved in enhanced biological phosphorus removal.</title>
        <authorList>
            <person name="Kristiansen R."/>
            <person name="Nguyen H.T.T."/>
            <person name="Saunders A.M."/>
            <person name="Nielsen J.L."/>
            <person name="Wimmer R."/>
            <person name="Le V.Q."/>
            <person name="McIlroy S.J."/>
            <person name="Petrovski S."/>
            <person name="Seviour R.J."/>
            <person name="Calteau A."/>
            <person name="Nielsen K.L."/>
            <person name="Nielsen P.H."/>
        </authorList>
    </citation>
    <scope>NUCLEOTIDE SEQUENCE [LARGE SCALE GENOMIC DNA]</scope>
    <source>
        <strain evidence="1 2">Lp2</strain>
    </source>
</reference>
<dbReference type="EMBL" id="CAIZ01000035">
    <property type="protein sequence ID" value="CCH69031.1"/>
    <property type="molecule type" value="Genomic_DNA"/>
</dbReference>
<comment type="caution">
    <text evidence="1">The sequence shown here is derived from an EMBL/GenBank/DDBJ whole genome shotgun (WGS) entry which is preliminary data.</text>
</comment>
<keyword evidence="2" id="KW-1185">Reference proteome</keyword>
<accession>N0DZY4</accession>
<gene>
    <name evidence="1" type="ORF">BN10_130045</name>
</gene>
<name>N0DZY4_9MICO</name>
<dbReference type="Proteomes" id="UP000013167">
    <property type="component" value="Unassembled WGS sequence"/>
</dbReference>
<protein>
    <submittedName>
        <fullName evidence="1">Uncharacterized protein</fullName>
    </submittedName>
</protein>